<dbReference type="OrthoDB" id="10427530at2759"/>
<keyword evidence="3" id="KW-1185">Reference proteome</keyword>
<dbReference type="HOGENOM" id="CLU_1503197_0_0_1"/>
<name>W6ZZX5_COCMI</name>
<dbReference type="Proteomes" id="UP000054032">
    <property type="component" value="Unassembled WGS sequence"/>
</dbReference>
<feature type="region of interest" description="Disordered" evidence="1">
    <location>
        <begin position="156"/>
        <end position="179"/>
    </location>
</feature>
<feature type="region of interest" description="Disordered" evidence="1">
    <location>
        <begin position="106"/>
        <end position="142"/>
    </location>
</feature>
<dbReference type="GeneID" id="19122293"/>
<dbReference type="KEGG" id="bor:COCMIDRAFT_33326"/>
<accession>W6ZZX5</accession>
<organism evidence="2 3">
    <name type="scientific">Bipolaris oryzae ATCC 44560</name>
    <dbReference type="NCBI Taxonomy" id="930090"/>
    <lineage>
        <taxon>Eukaryota</taxon>
        <taxon>Fungi</taxon>
        <taxon>Dikarya</taxon>
        <taxon>Ascomycota</taxon>
        <taxon>Pezizomycotina</taxon>
        <taxon>Dothideomycetes</taxon>
        <taxon>Pleosporomycetidae</taxon>
        <taxon>Pleosporales</taxon>
        <taxon>Pleosporineae</taxon>
        <taxon>Pleosporaceae</taxon>
        <taxon>Bipolaris</taxon>
    </lineage>
</organism>
<reference evidence="2 3" key="1">
    <citation type="journal article" date="2013" name="PLoS Genet.">
        <title>Comparative genome structure, secondary metabolite, and effector coding capacity across Cochliobolus pathogens.</title>
        <authorList>
            <person name="Condon B.J."/>
            <person name="Leng Y."/>
            <person name="Wu D."/>
            <person name="Bushley K.E."/>
            <person name="Ohm R.A."/>
            <person name="Otillar R."/>
            <person name="Martin J."/>
            <person name="Schackwitz W."/>
            <person name="Grimwood J."/>
            <person name="MohdZainudin N."/>
            <person name="Xue C."/>
            <person name="Wang R."/>
            <person name="Manning V.A."/>
            <person name="Dhillon B."/>
            <person name="Tu Z.J."/>
            <person name="Steffenson B.J."/>
            <person name="Salamov A."/>
            <person name="Sun H."/>
            <person name="Lowry S."/>
            <person name="LaButti K."/>
            <person name="Han J."/>
            <person name="Copeland A."/>
            <person name="Lindquist E."/>
            <person name="Barry K."/>
            <person name="Schmutz J."/>
            <person name="Baker S.E."/>
            <person name="Ciuffetti L.M."/>
            <person name="Grigoriev I.V."/>
            <person name="Zhong S."/>
            <person name="Turgeon B.G."/>
        </authorList>
    </citation>
    <scope>NUCLEOTIDE SEQUENCE [LARGE SCALE GENOMIC DNA]</scope>
    <source>
        <strain evidence="2 3">ATCC 44560</strain>
    </source>
</reference>
<protein>
    <submittedName>
        <fullName evidence="2">Uncharacterized protein</fullName>
    </submittedName>
</protein>
<dbReference type="RefSeq" id="XP_007684184.1">
    <property type="nucleotide sequence ID" value="XM_007685994.1"/>
</dbReference>
<evidence type="ECO:0000256" key="1">
    <source>
        <dbReference type="SAM" id="MobiDB-lite"/>
    </source>
</evidence>
<gene>
    <name evidence="2" type="ORF">COCMIDRAFT_33326</name>
</gene>
<sequence length="179" mass="18596">MAGPAGGMTVRDAGRSAAALRDRRLDGRAFVMGASADYRTPAVHSHSRLLSTSSAWPGSGTWAPRAQTTLIPRGTKASLSAFGCFGCFGPGARRGRFRRATAMDGRRRRISGQQGQGDRCPRCGLTSSAAQVDGGHGRVQAGPSRLLHLSRRAPAAVCHPRPADGPADSPLATADGQPP</sequence>
<evidence type="ECO:0000313" key="2">
    <source>
        <dbReference type="EMBL" id="EUC49271.1"/>
    </source>
</evidence>
<dbReference type="AlphaFoldDB" id="W6ZZX5"/>
<evidence type="ECO:0000313" key="3">
    <source>
        <dbReference type="Proteomes" id="UP000054032"/>
    </source>
</evidence>
<proteinExistence type="predicted"/>
<dbReference type="EMBL" id="KI963933">
    <property type="protein sequence ID" value="EUC49271.1"/>
    <property type="molecule type" value="Genomic_DNA"/>
</dbReference>